<gene>
    <name evidence="1" type="ORF">SAMN05444410_105171</name>
</gene>
<keyword evidence="2" id="KW-1185">Reference proteome</keyword>
<dbReference type="EMBL" id="FNNO01000005">
    <property type="protein sequence ID" value="SDW75278.1"/>
    <property type="molecule type" value="Genomic_DNA"/>
</dbReference>
<accession>A0A8X8IEZ3</accession>
<proteinExistence type="predicted"/>
<comment type="caution">
    <text evidence="1">The sequence shown here is derived from an EMBL/GenBank/DDBJ whole genome shotgun (WGS) entry which is preliminary data.</text>
</comment>
<evidence type="ECO:0000313" key="2">
    <source>
        <dbReference type="Proteomes" id="UP000198711"/>
    </source>
</evidence>
<dbReference type="Proteomes" id="UP000198711">
    <property type="component" value="Unassembled WGS sequence"/>
</dbReference>
<name>A0A8X8IEZ3_9BACT</name>
<sequence>MTWGEVHIVKIGTKIGNFKGVPYPLLLPLSTLAANAEELTCIVLDFRNKFFEIYNKRVAKKKYLYRYLLQ</sequence>
<evidence type="ECO:0000313" key="1">
    <source>
        <dbReference type="EMBL" id="SDW75278.1"/>
    </source>
</evidence>
<organism evidence="1 2">
    <name type="scientific">Hydrobacter penzbergensis</name>
    <dbReference type="NCBI Taxonomy" id="1235997"/>
    <lineage>
        <taxon>Bacteria</taxon>
        <taxon>Pseudomonadati</taxon>
        <taxon>Bacteroidota</taxon>
        <taxon>Chitinophagia</taxon>
        <taxon>Chitinophagales</taxon>
        <taxon>Chitinophagaceae</taxon>
        <taxon>Hydrobacter</taxon>
    </lineage>
</organism>
<reference evidence="1 2" key="1">
    <citation type="submission" date="2016-10" db="EMBL/GenBank/DDBJ databases">
        <authorList>
            <person name="Varghese N."/>
            <person name="Submissions S."/>
        </authorList>
    </citation>
    <scope>NUCLEOTIDE SEQUENCE [LARGE SCALE GENOMIC DNA]</scope>
    <source>
        <strain evidence="1 2">DSM 25353</strain>
    </source>
</reference>
<protein>
    <submittedName>
        <fullName evidence="1">Uncharacterized protein</fullName>
    </submittedName>
</protein>
<dbReference type="AlphaFoldDB" id="A0A8X8IEZ3"/>